<evidence type="ECO:0000256" key="1">
    <source>
        <dbReference type="SAM" id="Phobius"/>
    </source>
</evidence>
<evidence type="ECO:0000313" key="2">
    <source>
        <dbReference type="EMBL" id="BBD09899.1"/>
    </source>
</evidence>
<keyword evidence="1" id="KW-0812">Transmembrane</keyword>
<keyword evidence="3" id="KW-1185">Reference proteome</keyword>
<keyword evidence="1" id="KW-1133">Transmembrane helix</keyword>
<dbReference type="KEGG" id="dfl:DFE_3173"/>
<keyword evidence="1" id="KW-0472">Membrane</keyword>
<dbReference type="Pfam" id="PF05437">
    <property type="entry name" value="AzlD"/>
    <property type="match status" value="1"/>
</dbReference>
<dbReference type="OrthoDB" id="7870017at2"/>
<evidence type="ECO:0000313" key="3">
    <source>
        <dbReference type="Proteomes" id="UP000269883"/>
    </source>
</evidence>
<accession>A0A2Z6B309</accession>
<feature type="transmembrane region" description="Helical" evidence="1">
    <location>
        <begin position="40"/>
        <end position="60"/>
    </location>
</feature>
<gene>
    <name evidence="2" type="ORF">DFE_3173</name>
</gene>
<name>A0A2Z6B309_9BACT</name>
<dbReference type="AlphaFoldDB" id="A0A2Z6B309"/>
<dbReference type="Proteomes" id="UP000269883">
    <property type="component" value="Chromosome"/>
</dbReference>
<protein>
    <submittedName>
        <fullName evidence="2">Branched-chain amino acid transport</fullName>
    </submittedName>
</protein>
<dbReference type="EMBL" id="AP017378">
    <property type="protein sequence ID" value="BBD09899.1"/>
    <property type="molecule type" value="Genomic_DNA"/>
</dbReference>
<sequence>MDQTLIFATIVGMALVTYIPRAVPLLALASRNLPPVVVRWLGYVPTAVLSAMLAPCLLLEDGAVNLGVDNLFLLAAIPTFLTAIFTRSFFGSVAMGMGLVALGRYLPIM</sequence>
<proteinExistence type="predicted"/>
<feature type="transmembrane region" description="Helical" evidence="1">
    <location>
        <begin position="72"/>
        <end position="102"/>
    </location>
</feature>
<dbReference type="RefSeq" id="WP_126380901.1">
    <property type="nucleotide sequence ID" value="NZ_AP017378.1"/>
</dbReference>
<dbReference type="InterPro" id="IPR008407">
    <property type="entry name" value="Brnchd-chn_aa_trnsp_AzlD"/>
</dbReference>
<reference evidence="2 3" key="1">
    <citation type="journal article" date="2018" name="Sci. Adv.">
        <title>Multi-heme cytochromes provide a pathway for survival in energy-limited environments.</title>
        <authorList>
            <person name="Deng X."/>
            <person name="Dohmae N."/>
            <person name="Nealson K.H."/>
            <person name="Hashimoto K."/>
            <person name="Okamoto A."/>
        </authorList>
    </citation>
    <scope>NUCLEOTIDE SEQUENCE [LARGE SCALE GENOMIC DNA]</scope>
    <source>
        <strain evidence="2 3">IS5</strain>
    </source>
</reference>
<organism evidence="2 3">
    <name type="scientific">Desulfovibrio ferrophilus</name>
    <dbReference type="NCBI Taxonomy" id="241368"/>
    <lineage>
        <taxon>Bacteria</taxon>
        <taxon>Pseudomonadati</taxon>
        <taxon>Thermodesulfobacteriota</taxon>
        <taxon>Desulfovibrionia</taxon>
        <taxon>Desulfovibrionales</taxon>
        <taxon>Desulfovibrionaceae</taxon>
        <taxon>Desulfovibrio</taxon>
    </lineage>
</organism>
<feature type="transmembrane region" description="Helical" evidence="1">
    <location>
        <begin position="6"/>
        <end position="28"/>
    </location>
</feature>